<name>Q0C946_ASPTN</name>
<proteinExistence type="predicted"/>
<dbReference type="HOGENOM" id="CLU_960106_0_0_1"/>
<evidence type="ECO:0000313" key="2">
    <source>
        <dbReference type="Proteomes" id="UP000007963"/>
    </source>
</evidence>
<dbReference type="GeneID" id="4354244"/>
<dbReference type="OrthoDB" id="4436899at2759"/>
<dbReference type="STRING" id="341663.Q0C946"/>
<dbReference type="RefSeq" id="XP_001218410.1">
    <property type="nucleotide sequence ID" value="XM_001218409.1"/>
</dbReference>
<protein>
    <submittedName>
        <fullName evidence="1">Uncharacterized protein</fullName>
    </submittedName>
</protein>
<gene>
    <name evidence="1" type="ORF">ATEG_09788</name>
</gene>
<dbReference type="VEuPathDB" id="FungiDB:ATEG_09788"/>
<reference evidence="2" key="1">
    <citation type="submission" date="2005-09" db="EMBL/GenBank/DDBJ databases">
        <title>Annotation of the Aspergillus terreus NIH2624 genome.</title>
        <authorList>
            <person name="Birren B.W."/>
            <person name="Lander E.S."/>
            <person name="Galagan J.E."/>
            <person name="Nusbaum C."/>
            <person name="Devon K."/>
            <person name="Henn M."/>
            <person name="Ma L.-J."/>
            <person name="Jaffe D.B."/>
            <person name="Butler J."/>
            <person name="Alvarez P."/>
            <person name="Gnerre S."/>
            <person name="Grabherr M."/>
            <person name="Kleber M."/>
            <person name="Mauceli E.W."/>
            <person name="Brockman W."/>
            <person name="Rounsley S."/>
            <person name="Young S.K."/>
            <person name="LaButti K."/>
            <person name="Pushparaj V."/>
            <person name="DeCaprio D."/>
            <person name="Crawford M."/>
            <person name="Koehrsen M."/>
            <person name="Engels R."/>
            <person name="Montgomery P."/>
            <person name="Pearson M."/>
            <person name="Howarth C."/>
            <person name="Larson L."/>
            <person name="Luoma S."/>
            <person name="White J."/>
            <person name="Alvarado L."/>
            <person name="Kodira C.D."/>
            <person name="Zeng Q."/>
            <person name="Oleary S."/>
            <person name="Yandava C."/>
            <person name="Denning D.W."/>
            <person name="Nierman W.C."/>
            <person name="Milne T."/>
            <person name="Madden K."/>
        </authorList>
    </citation>
    <scope>NUCLEOTIDE SEQUENCE [LARGE SCALE GENOMIC DNA]</scope>
    <source>
        <strain evidence="2">NIH 2624 / FGSC A1156</strain>
    </source>
</reference>
<evidence type="ECO:0000313" key="1">
    <source>
        <dbReference type="EMBL" id="EAU29979.1"/>
    </source>
</evidence>
<organism evidence="1 2">
    <name type="scientific">Aspergillus terreus (strain NIH 2624 / FGSC A1156)</name>
    <dbReference type="NCBI Taxonomy" id="341663"/>
    <lineage>
        <taxon>Eukaryota</taxon>
        <taxon>Fungi</taxon>
        <taxon>Dikarya</taxon>
        <taxon>Ascomycota</taxon>
        <taxon>Pezizomycotina</taxon>
        <taxon>Eurotiomycetes</taxon>
        <taxon>Eurotiomycetidae</taxon>
        <taxon>Eurotiales</taxon>
        <taxon>Aspergillaceae</taxon>
        <taxon>Aspergillus</taxon>
        <taxon>Aspergillus subgen. Circumdati</taxon>
    </lineage>
</organism>
<accession>Q0C946</accession>
<dbReference type="Proteomes" id="UP000007963">
    <property type="component" value="Unassembled WGS sequence"/>
</dbReference>
<dbReference type="AlphaFoldDB" id="Q0C946"/>
<sequence>MASQLEILSNAIRSRLTSLVETLVYPLENPLVSPESLTDTDLQPFKIRRLDFDIENTPDPDSDILFDPLPQSKFNRHRINDKRARAENPLYLSVYPKVPEERKREWAPRNFASFVYSHLREWVTYFPRRGVTDLERYIGWDPIWFVISLLVSHIAGISFADNYNSIPNPYILNGSCHDMRRDSAKQWYIRARNEWTTRKGDVPIFPHLVLWVQQNCVGHDGFLQYSEIASLLTSMHARAFQRDIPADDLHPEDCDDTDGLQKFEHNPERLQKYPFAFKEECCFPILMVSFLGTDARLLFAYMDADTLVIRQSKLYSFEQPETAPWNLFARWLVGTPVEGGV</sequence>
<dbReference type="EMBL" id="CH476608">
    <property type="protein sequence ID" value="EAU29979.1"/>
    <property type="molecule type" value="Genomic_DNA"/>
</dbReference>